<dbReference type="InterPro" id="IPR032675">
    <property type="entry name" value="LRR_dom_sf"/>
</dbReference>
<dbReference type="Gene3D" id="3.80.10.10">
    <property type="entry name" value="Ribonuclease Inhibitor"/>
    <property type="match status" value="1"/>
</dbReference>
<evidence type="ECO:0000256" key="2">
    <source>
        <dbReference type="ARBA" id="ARBA00022737"/>
    </source>
</evidence>
<protein>
    <submittedName>
        <fullName evidence="4">Uncharacterized protein</fullName>
    </submittedName>
</protein>
<keyword evidence="2" id="KW-0677">Repeat</keyword>
<dbReference type="SUPFAM" id="SSF52058">
    <property type="entry name" value="L domain-like"/>
    <property type="match status" value="1"/>
</dbReference>
<gene>
    <name evidence="4" type="ORF">ABEB36_012213</name>
</gene>
<evidence type="ECO:0000256" key="3">
    <source>
        <dbReference type="SAM" id="MobiDB-lite"/>
    </source>
</evidence>
<sequence>MNETKIIDDLPSSSRLEFHQWTNEEKGFKRKQKIFQQIQHLHIPLRHSFRFKLSKSVFGTFLQELNARQHQDPVFNENKLAIFTYQLKKYNIHDKKIVEQRNEIWRNYLELIHKAVNDCDVIDLGFLKKHLKALFLDCCFVNEMDDSVQKFGHLQVLTLCGNFLKDLPGILLPRKLVFLELFDNFLMDLKGLLRNGPRTLRHLGVGRNRLNDGSLRHLSTEHEKLPNLISLDLSDNDICDLKLTLQHFHYSCLRALSLEGNPCSVIPEYKHQILYHFPNLYYLDGVEILNDDRKIAPDSSDTSVQLTFQCYRVLGLPPPPKDKKNLDFFHVEVNFPLLQENLKPKNDILKFNPDDQQPITNKEIDKKKKNKKKNDIPSKKRKSYYARPNEYNEKSEAQNEWWKSERVSWSKILEFPTIQIGPLNKKLFKVRDTFRSLIPVRIIYLKIKSHSNKKNQKKGERKKKKKKLPEVSPLIPVVGVPLPKPKEMILKKITLTTFYCELHSLNWSDDSIDFFWADHPDIGAKAIRVNGSLKAIQYDLNTPSRKKRKSEAVIHGNSLIEITTEPLPNNLTCEVGFCLKRFIIKTNSDQ</sequence>
<dbReference type="PANTHER" id="PTHR45973:SF35">
    <property type="entry name" value="LEUCINE-RICH REPEAT-CONTAINING PROTEIN 43"/>
    <property type="match status" value="1"/>
</dbReference>
<dbReference type="InterPro" id="IPR050576">
    <property type="entry name" value="Cilia_flagella_integrity"/>
</dbReference>
<evidence type="ECO:0000256" key="1">
    <source>
        <dbReference type="ARBA" id="ARBA00022614"/>
    </source>
</evidence>
<reference evidence="4 5" key="1">
    <citation type="submission" date="2024-05" db="EMBL/GenBank/DDBJ databases">
        <title>Genetic variation in Jamaican populations of the coffee berry borer (Hypothenemus hampei).</title>
        <authorList>
            <person name="Errbii M."/>
            <person name="Myrie A."/>
        </authorList>
    </citation>
    <scope>NUCLEOTIDE SEQUENCE [LARGE SCALE GENOMIC DNA]</scope>
    <source>
        <strain evidence="4">JA-Hopewell-2020-01-JO</strain>
        <tissue evidence="4">Whole body</tissue>
    </source>
</reference>
<keyword evidence="1" id="KW-0433">Leucine-rich repeat</keyword>
<feature type="region of interest" description="Disordered" evidence="3">
    <location>
        <begin position="348"/>
        <end position="391"/>
    </location>
</feature>
<evidence type="ECO:0000313" key="4">
    <source>
        <dbReference type="EMBL" id="KAL1491649.1"/>
    </source>
</evidence>
<dbReference type="EMBL" id="JBDJPC010000009">
    <property type="protein sequence ID" value="KAL1491649.1"/>
    <property type="molecule type" value="Genomic_DNA"/>
</dbReference>
<evidence type="ECO:0000313" key="5">
    <source>
        <dbReference type="Proteomes" id="UP001566132"/>
    </source>
</evidence>
<organism evidence="4 5">
    <name type="scientific">Hypothenemus hampei</name>
    <name type="common">Coffee berry borer</name>
    <dbReference type="NCBI Taxonomy" id="57062"/>
    <lineage>
        <taxon>Eukaryota</taxon>
        <taxon>Metazoa</taxon>
        <taxon>Ecdysozoa</taxon>
        <taxon>Arthropoda</taxon>
        <taxon>Hexapoda</taxon>
        <taxon>Insecta</taxon>
        <taxon>Pterygota</taxon>
        <taxon>Neoptera</taxon>
        <taxon>Endopterygota</taxon>
        <taxon>Coleoptera</taxon>
        <taxon>Polyphaga</taxon>
        <taxon>Cucujiformia</taxon>
        <taxon>Curculionidae</taxon>
        <taxon>Scolytinae</taxon>
        <taxon>Hypothenemus</taxon>
    </lineage>
</organism>
<name>A0ABD1EAF7_HYPHA</name>
<comment type="caution">
    <text evidence="4">The sequence shown here is derived from an EMBL/GenBank/DDBJ whole genome shotgun (WGS) entry which is preliminary data.</text>
</comment>
<dbReference type="PANTHER" id="PTHR45973">
    <property type="entry name" value="PROTEIN PHOSPHATASE 1 REGULATORY SUBUNIT SDS22-RELATED"/>
    <property type="match status" value="1"/>
</dbReference>
<dbReference type="Proteomes" id="UP001566132">
    <property type="component" value="Unassembled WGS sequence"/>
</dbReference>
<accession>A0ABD1EAF7</accession>
<dbReference type="AlphaFoldDB" id="A0ABD1EAF7"/>
<keyword evidence="5" id="KW-1185">Reference proteome</keyword>
<proteinExistence type="predicted"/>